<evidence type="ECO:0000256" key="1">
    <source>
        <dbReference type="ARBA" id="ARBA00004141"/>
    </source>
</evidence>
<dbReference type="SUPFAM" id="SSF160240">
    <property type="entry name" value="Cation efflux protein cytoplasmic domain-like"/>
    <property type="match status" value="1"/>
</dbReference>
<evidence type="ECO:0000256" key="7">
    <source>
        <dbReference type="ARBA" id="ARBA00023136"/>
    </source>
</evidence>
<evidence type="ECO:0000256" key="8">
    <source>
        <dbReference type="SAM" id="Phobius"/>
    </source>
</evidence>
<evidence type="ECO:0000313" key="12">
    <source>
        <dbReference type="Proteomes" id="UP000184440"/>
    </source>
</evidence>
<keyword evidence="5 8" id="KW-1133">Transmembrane helix</keyword>
<evidence type="ECO:0000256" key="5">
    <source>
        <dbReference type="ARBA" id="ARBA00022989"/>
    </source>
</evidence>
<dbReference type="InterPro" id="IPR027469">
    <property type="entry name" value="Cation_efflux_TMD_sf"/>
</dbReference>
<dbReference type="InterPro" id="IPR036837">
    <property type="entry name" value="Cation_efflux_CTD_sf"/>
</dbReference>
<reference evidence="11 12" key="1">
    <citation type="submission" date="2016-11" db="EMBL/GenBank/DDBJ databases">
        <authorList>
            <person name="Jaros S."/>
            <person name="Januszkiewicz K."/>
            <person name="Wedrychowicz H."/>
        </authorList>
    </citation>
    <scope>NUCLEOTIDE SEQUENCE [LARGE SCALE GENOMIC DNA]</scope>
    <source>
        <strain evidence="11 12">DSM 46144</strain>
    </source>
</reference>
<proteinExistence type="inferred from homology"/>
<accession>A0A1M7H4K5</accession>
<comment type="subcellular location">
    <subcellularLocation>
        <location evidence="1">Membrane</location>
        <topology evidence="1">Multi-pass membrane protein</topology>
    </subcellularLocation>
</comment>
<feature type="domain" description="Cation efflux protein transmembrane" evidence="9">
    <location>
        <begin position="30"/>
        <end position="216"/>
    </location>
</feature>
<comment type="similarity">
    <text evidence="2">Belongs to the cation diffusion facilitator (CDF) transporter (TC 2.A.4) family. SLC30A subfamily.</text>
</comment>
<feature type="transmembrane region" description="Helical" evidence="8">
    <location>
        <begin position="29"/>
        <end position="51"/>
    </location>
</feature>
<dbReference type="EMBL" id="FRCS01000001">
    <property type="protein sequence ID" value="SHM23199.1"/>
    <property type="molecule type" value="Genomic_DNA"/>
</dbReference>
<keyword evidence="4 8" id="KW-0812">Transmembrane</keyword>
<dbReference type="PANTHER" id="PTHR11562:SF17">
    <property type="entry name" value="RE54080P-RELATED"/>
    <property type="match status" value="1"/>
</dbReference>
<dbReference type="InterPro" id="IPR027470">
    <property type="entry name" value="Cation_efflux_CTD"/>
</dbReference>
<dbReference type="OrthoDB" id="9809646at2"/>
<dbReference type="Proteomes" id="UP000184440">
    <property type="component" value="Unassembled WGS sequence"/>
</dbReference>
<feature type="transmembrane region" description="Helical" evidence="8">
    <location>
        <begin position="172"/>
        <end position="190"/>
    </location>
</feature>
<dbReference type="InterPro" id="IPR058533">
    <property type="entry name" value="Cation_efflux_TM"/>
</dbReference>
<dbReference type="GO" id="GO:0005886">
    <property type="term" value="C:plasma membrane"/>
    <property type="evidence" value="ECO:0007669"/>
    <property type="project" value="TreeGrafter"/>
</dbReference>
<dbReference type="NCBIfam" id="TIGR01297">
    <property type="entry name" value="CDF"/>
    <property type="match status" value="1"/>
</dbReference>
<dbReference type="STRING" id="134849.SAMN05443668_10163"/>
<dbReference type="InterPro" id="IPR002524">
    <property type="entry name" value="Cation_efflux"/>
</dbReference>
<evidence type="ECO:0000256" key="3">
    <source>
        <dbReference type="ARBA" id="ARBA00022448"/>
    </source>
</evidence>
<feature type="transmembrane region" description="Helical" evidence="8">
    <location>
        <begin position="196"/>
        <end position="213"/>
    </location>
</feature>
<keyword evidence="6" id="KW-0406">Ion transport</keyword>
<evidence type="ECO:0000256" key="4">
    <source>
        <dbReference type="ARBA" id="ARBA00022692"/>
    </source>
</evidence>
<feature type="transmembrane region" description="Helical" evidence="8">
    <location>
        <begin position="63"/>
        <end position="81"/>
    </location>
</feature>
<dbReference type="Gene3D" id="1.20.1510.10">
    <property type="entry name" value="Cation efflux protein transmembrane domain"/>
    <property type="match status" value="1"/>
</dbReference>
<feature type="transmembrane region" description="Helical" evidence="8">
    <location>
        <begin position="132"/>
        <end position="151"/>
    </location>
</feature>
<dbReference type="InterPro" id="IPR050681">
    <property type="entry name" value="CDF/SLC30A"/>
</dbReference>
<keyword evidence="7 8" id="KW-0472">Membrane</keyword>
<gene>
    <name evidence="11" type="ORF">SAMN05443668_10163</name>
</gene>
<evidence type="ECO:0000313" key="11">
    <source>
        <dbReference type="EMBL" id="SHM23199.1"/>
    </source>
</evidence>
<sequence length="319" mass="34353">MLDDMHDHRGHDHGHGHSHAIGPNADRRWLIAALALILAFMAGEVVVGLVADSLALLSDAAHMLTDAAAIVLALIAMRLAARPAKGNFTYGLRRVEILSAQLNGVTLVVLAVVFAIEAVHRFRHPPDVEGGLVLVTAVIGIGVNALATWLLSRADRRSLNVEGAFQHLLNDLFAFIATAVAGAIVLLTGWARADAVATMLVALSMAYAGWGLVRDSWWVFLEAAPRGLDVAAIDGDLHAVEGVVDVHDLHVWEVTSGFPNLSAHLLLAPDQNCHARREEIAALLADRYGIQHTTLQVDHYREPLIDPEELRSGGRVTPH</sequence>
<dbReference type="PANTHER" id="PTHR11562">
    <property type="entry name" value="CATION EFFLUX PROTEIN/ ZINC TRANSPORTER"/>
    <property type="match status" value="1"/>
</dbReference>
<dbReference type="AlphaFoldDB" id="A0A1M7H4K5"/>
<evidence type="ECO:0000259" key="9">
    <source>
        <dbReference type="Pfam" id="PF01545"/>
    </source>
</evidence>
<organism evidence="11 12">
    <name type="scientific">Cryptosporangium aurantiacum</name>
    <dbReference type="NCBI Taxonomy" id="134849"/>
    <lineage>
        <taxon>Bacteria</taxon>
        <taxon>Bacillati</taxon>
        <taxon>Actinomycetota</taxon>
        <taxon>Actinomycetes</taxon>
        <taxon>Cryptosporangiales</taxon>
        <taxon>Cryptosporangiaceae</taxon>
        <taxon>Cryptosporangium</taxon>
    </lineage>
</organism>
<feature type="domain" description="Cation efflux protein cytoplasmic" evidence="10">
    <location>
        <begin position="225"/>
        <end position="300"/>
    </location>
</feature>
<feature type="transmembrane region" description="Helical" evidence="8">
    <location>
        <begin position="102"/>
        <end position="120"/>
    </location>
</feature>
<dbReference type="Pfam" id="PF01545">
    <property type="entry name" value="Cation_efflux"/>
    <property type="match status" value="1"/>
</dbReference>
<evidence type="ECO:0000259" key="10">
    <source>
        <dbReference type="Pfam" id="PF16916"/>
    </source>
</evidence>
<dbReference type="Pfam" id="PF16916">
    <property type="entry name" value="ZT_dimer"/>
    <property type="match status" value="1"/>
</dbReference>
<protein>
    <submittedName>
        <fullName evidence="11">Cobalt-zinc-cadmium efflux system protein</fullName>
    </submittedName>
</protein>
<evidence type="ECO:0000256" key="2">
    <source>
        <dbReference type="ARBA" id="ARBA00008873"/>
    </source>
</evidence>
<evidence type="ECO:0000256" key="6">
    <source>
        <dbReference type="ARBA" id="ARBA00023065"/>
    </source>
</evidence>
<name>A0A1M7H4K5_9ACTN</name>
<dbReference type="GO" id="GO:0005385">
    <property type="term" value="F:zinc ion transmembrane transporter activity"/>
    <property type="evidence" value="ECO:0007669"/>
    <property type="project" value="TreeGrafter"/>
</dbReference>
<keyword evidence="3" id="KW-0813">Transport</keyword>
<keyword evidence="12" id="KW-1185">Reference proteome</keyword>
<dbReference type="SUPFAM" id="SSF161111">
    <property type="entry name" value="Cation efflux protein transmembrane domain-like"/>
    <property type="match status" value="1"/>
</dbReference>